<proteinExistence type="inferred from homology"/>
<dbReference type="InterPro" id="IPR006295">
    <property type="entry name" value="DNA_primase_DnaG"/>
</dbReference>
<dbReference type="RefSeq" id="WP_307355101.1">
    <property type="nucleotide sequence ID" value="NZ_BAAACJ010000041.1"/>
</dbReference>
<evidence type="ECO:0000259" key="14">
    <source>
        <dbReference type="PROSITE" id="PS50880"/>
    </source>
</evidence>
<keyword evidence="3 12" id="KW-0808">Transferase</keyword>
<evidence type="ECO:0000256" key="10">
    <source>
        <dbReference type="ARBA" id="ARBA00023125"/>
    </source>
</evidence>
<dbReference type="PIRSF" id="PIRSF002811">
    <property type="entry name" value="DnaG"/>
    <property type="match status" value="1"/>
</dbReference>
<evidence type="ECO:0000256" key="3">
    <source>
        <dbReference type="ARBA" id="ARBA00022679"/>
    </source>
</evidence>
<comment type="caution">
    <text evidence="15">The sequence shown here is derived from an EMBL/GenBank/DDBJ whole genome shotgun (WGS) entry which is preliminary data.</text>
</comment>
<evidence type="ECO:0000256" key="6">
    <source>
        <dbReference type="ARBA" id="ARBA00022723"/>
    </source>
</evidence>
<dbReference type="EMBL" id="JAUSWN010000004">
    <property type="protein sequence ID" value="MDQ0478928.1"/>
    <property type="molecule type" value="Genomic_DNA"/>
</dbReference>
<dbReference type="PANTHER" id="PTHR30313:SF2">
    <property type="entry name" value="DNA PRIMASE"/>
    <property type="match status" value="1"/>
</dbReference>
<dbReference type="Gene3D" id="3.40.1360.10">
    <property type="match status" value="1"/>
</dbReference>
<dbReference type="InterPro" id="IPR036977">
    <property type="entry name" value="DNA_primase_Znf_CHC2"/>
</dbReference>
<keyword evidence="5 12" id="KW-0235">DNA replication</keyword>
<dbReference type="InterPro" id="IPR002694">
    <property type="entry name" value="Znf_CHC2"/>
</dbReference>
<keyword evidence="4 12" id="KW-0548">Nucleotidyltransferase</keyword>
<comment type="domain">
    <text evidence="12">Contains an N-terminal zinc-binding domain, a central core domain that contains the primase activity, and a C-terminal DnaB-binding domain.</text>
</comment>
<dbReference type="SMART" id="SM00493">
    <property type="entry name" value="TOPRIM"/>
    <property type="match status" value="1"/>
</dbReference>
<keyword evidence="8 12" id="KW-0862">Zinc</keyword>
<comment type="cofactor">
    <cofactor evidence="12 13">
        <name>Zn(2+)</name>
        <dbReference type="ChEBI" id="CHEBI:29105"/>
    </cofactor>
    <text evidence="12 13">Binds 1 zinc ion per monomer.</text>
</comment>
<keyword evidence="9" id="KW-0460">Magnesium</keyword>
<evidence type="ECO:0000256" key="7">
    <source>
        <dbReference type="ARBA" id="ARBA00022771"/>
    </source>
</evidence>
<evidence type="ECO:0000256" key="11">
    <source>
        <dbReference type="ARBA" id="ARBA00023163"/>
    </source>
</evidence>
<evidence type="ECO:0000256" key="9">
    <source>
        <dbReference type="ARBA" id="ARBA00022842"/>
    </source>
</evidence>
<evidence type="ECO:0000256" key="13">
    <source>
        <dbReference type="PIRNR" id="PIRNR002811"/>
    </source>
</evidence>
<dbReference type="Pfam" id="PF08275">
    <property type="entry name" value="DNAG_N"/>
    <property type="match status" value="1"/>
</dbReference>
<sequence length="589" mass="67404">MLIPEEIIEKIKDENDIVDIVSESVRLKRTGRNYLGLCPFHHEKTPSFTVSQDKQIYKCFGCGEAGNVITFLMKTKNLSFPEACEILAEKANIEITTNKNQQSTNSTKKLYDINVAAARFFFNNLRNNKTIIGYLNKRGLSGKTIASFGLGYAMDNWTGLYDYLKSKNYSEIDILSLGLISKGKNGKYYDRFRNRVIFPVFNYRGKVIGFGGRVLDESKPKYLNSPESIIFNKGTNLYGLNFAIKNNTTKSLIMVEGYMDCIALHQAGITNVVASLGTALTVGQAKLMKKYADKVYIAYDSDAAGQIATLRGLDILVSEGFEVRIIKFPDGKDPDEFVKKHGGDSFKKLLENALPLAQYKIDRAKQKTNFKDEKSLSNFIKNISEMLIELDPVERNLYVKRISEDTGIDENAIYDLLNEKMQKNSKFKKNMNIKEKIGAKLYVEEPYVKAERTILNLMLNKVCLDYIISLLNVEDIIEESHKKIFEIIIGNKELESNDLKKKVELLCQDLETNKEWININEIKVLPVQNDDSKKIFIEDCVKEIKKSRLEESKKEIMSKVKHFEEKGMFEESIKYAEQLLTIEEELREI</sequence>
<dbReference type="NCBIfam" id="TIGR01391">
    <property type="entry name" value="dnaG"/>
    <property type="match status" value="1"/>
</dbReference>
<dbReference type="EC" id="2.7.7.101" evidence="12"/>
<dbReference type="PANTHER" id="PTHR30313">
    <property type="entry name" value="DNA PRIMASE"/>
    <property type="match status" value="1"/>
</dbReference>
<evidence type="ECO:0000256" key="1">
    <source>
        <dbReference type="ARBA" id="ARBA00022478"/>
    </source>
</evidence>
<dbReference type="PROSITE" id="PS50880">
    <property type="entry name" value="TOPRIM"/>
    <property type="match status" value="1"/>
</dbReference>
<dbReference type="InterPro" id="IPR019475">
    <property type="entry name" value="DNA_primase_DnaB-bd"/>
</dbReference>
<accession>A0ABU0JRW7</accession>
<dbReference type="InterPro" id="IPR034151">
    <property type="entry name" value="TOPRIM_DnaG_bac"/>
</dbReference>
<dbReference type="InterPro" id="IPR013264">
    <property type="entry name" value="DNAG_N"/>
</dbReference>
<evidence type="ECO:0000256" key="8">
    <source>
        <dbReference type="ARBA" id="ARBA00022833"/>
    </source>
</evidence>
<keyword evidence="1 12" id="KW-0240">DNA-directed RNA polymerase</keyword>
<reference evidence="15 16" key="1">
    <citation type="submission" date="2023-07" db="EMBL/GenBank/DDBJ databases">
        <title>Genomic Encyclopedia of Type Strains, Phase IV (KMG-IV): sequencing the most valuable type-strain genomes for metagenomic binning, comparative biology and taxonomic classification.</title>
        <authorList>
            <person name="Goeker M."/>
        </authorList>
    </citation>
    <scope>NUCLEOTIDE SEQUENCE [LARGE SCALE GENOMIC DNA]</scope>
    <source>
        <strain evidence="15 16">DSM 1400</strain>
    </source>
</reference>
<keyword evidence="10 12" id="KW-0238">DNA-binding</keyword>
<dbReference type="SUPFAM" id="SSF57783">
    <property type="entry name" value="Zinc beta-ribbon"/>
    <property type="match status" value="1"/>
</dbReference>
<keyword evidence="7 12" id="KW-0863">Zinc-finger</keyword>
<evidence type="ECO:0000256" key="2">
    <source>
        <dbReference type="ARBA" id="ARBA00022515"/>
    </source>
</evidence>
<dbReference type="HAMAP" id="MF_00974">
    <property type="entry name" value="DNA_primase_DnaG"/>
    <property type="match status" value="1"/>
</dbReference>
<keyword evidence="2 12" id="KW-0639">Primosome</keyword>
<dbReference type="Pfam" id="PF01807">
    <property type="entry name" value="Zn_ribbon_DnaG"/>
    <property type="match status" value="1"/>
</dbReference>
<feature type="zinc finger region" description="CHC2-type" evidence="12">
    <location>
        <begin position="38"/>
        <end position="62"/>
    </location>
</feature>
<dbReference type="Pfam" id="PF13155">
    <property type="entry name" value="Toprim_2"/>
    <property type="match status" value="1"/>
</dbReference>
<dbReference type="InterPro" id="IPR006171">
    <property type="entry name" value="TOPRIM_dom"/>
</dbReference>
<evidence type="ECO:0000256" key="4">
    <source>
        <dbReference type="ARBA" id="ARBA00022695"/>
    </source>
</evidence>
<keyword evidence="11 12" id="KW-0804">Transcription</keyword>
<comment type="function">
    <text evidence="12 13">RNA polymerase that catalyzes the synthesis of short RNA molecules used as primers for DNA polymerase during DNA replication.</text>
</comment>
<keyword evidence="6 12" id="KW-0479">Metal-binding</keyword>
<dbReference type="InterPro" id="IPR050219">
    <property type="entry name" value="DnaG_primase"/>
</dbReference>
<dbReference type="Pfam" id="PF10410">
    <property type="entry name" value="DnaB_bind"/>
    <property type="match status" value="1"/>
</dbReference>
<protein>
    <recommendedName>
        <fullName evidence="12 13">DNA primase</fullName>
        <ecNumber evidence="12">2.7.7.101</ecNumber>
    </recommendedName>
</protein>
<organism evidence="15 16">
    <name type="scientific">Hathewaya limosa</name>
    <name type="common">Clostridium limosum</name>
    <dbReference type="NCBI Taxonomy" id="1536"/>
    <lineage>
        <taxon>Bacteria</taxon>
        <taxon>Bacillati</taxon>
        <taxon>Bacillota</taxon>
        <taxon>Clostridia</taxon>
        <taxon>Eubacteriales</taxon>
        <taxon>Clostridiaceae</taxon>
        <taxon>Hathewaya</taxon>
    </lineage>
</organism>
<dbReference type="Gene3D" id="3.90.980.10">
    <property type="entry name" value="DNA primase, catalytic core, N-terminal domain"/>
    <property type="match status" value="1"/>
</dbReference>
<dbReference type="GO" id="GO:0016779">
    <property type="term" value="F:nucleotidyltransferase activity"/>
    <property type="evidence" value="ECO:0007669"/>
    <property type="project" value="UniProtKB-KW"/>
</dbReference>
<evidence type="ECO:0000256" key="5">
    <source>
        <dbReference type="ARBA" id="ARBA00022705"/>
    </source>
</evidence>
<keyword evidence="16" id="KW-1185">Reference proteome</keyword>
<comment type="subunit">
    <text evidence="12">Monomer. Interacts with DnaB.</text>
</comment>
<evidence type="ECO:0000313" key="16">
    <source>
        <dbReference type="Proteomes" id="UP001224418"/>
    </source>
</evidence>
<dbReference type="Gene3D" id="3.90.580.10">
    <property type="entry name" value="Zinc finger, CHC2-type domain"/>
    <property type="match status" value="1"/>
</dbReference>
<dbReference type="InterPro" id="IPR037068">
    <property type="entry name" value="DNA_primase_core_N_sf"/>
</dbReference>
<evidence type="ECO:0000256" key="12">
    <source>
        <dbReference type="HAMAP-Rule" id="MF_00974"/>
    </source>
</evidence>
<dbReference type="CDD" id="cd03364">
    <property type="entry name" value="TOPRIM_DnaG_primases"/>
    <property type="match status" value="1"/>
</dbReference>
<name>A0ABU0JRW7_HATLI</name>
<dbReference type="InterPro" id="IPR030846">
    <property type="entry name" value="DnaG_bac"/>
</dbReference>
<evidence type="ECO:0000313" key="15">
    <source>
        <dbReference type="EMBL" id="MDQ0478928.1"/>
    </source>
</evidence>
<dbReference type="SUPFAM" id="SSF56731">
    <property type="entry name" value="DNA primase core"/>
    <property type="match status" value="1"/>
</dbReference>
<dbReference type="Proteomes" id="UP001224418">
    <property type="component" value="Unassembled WGS sequence"/>
</dbReference>
<comment type="catalytic activity">
    <reaction evidence="12">
        <text>ssDNA + n NTP = ssDNA/pppN(pN)n-1 hybrid + (n-1) diphosphate.</text>
        <dbReference type="EC" id="2.7.7.101"/>
    </reaction>
</comment>
<comment type="similarity">
    <text evidence="12 13">Belongs to the DnaG primase family.</text>
</comment>
<dbReference type="SMART" id="SM00400">
    <property type="entry name" value="ZnF_CHCC"/>
    <property type="match status" value="1"/>
</dbReference>
<feature type="domain" description="Toprim" evidence="14">
    <location>
        <begin position="250"/>
        <end position="331"/>
    </location>
</feature>
<gene>
    <name evidence="12" type="primary">dnaG</name>
    <name evidence="15" type="ORF">QOZ93_000656</name>
</gene>